<organism evidence="3 4">
    <name type="scientific">Caligus rogercresseyi</name>
    <name type="common">Sea louse</name>
    <dbReference type="NCBI Taxonomy" id="217165"/>
    <lineage>
        <taxon>Eukaryota</taxon>
        <taxon>Metazoa</taxon>
        <taxon>Ecdysozoa</taxon>
        <taxon>Arthropoda</taxon>
        <taxon>Crustacea</taxon>
        <taxon>Multicrustacea</taxon>
        <taxon>Hexanauplia</taxon>
        <taxon>Copepoda</taxon>
        <taxon>Siphonostomatoida</taxon>
        <taxon>Caligidae</taxon>
        <taxon>Caligus</taxon>
    </lineage>
</organism>
<gene>
    <name evidence="3" type="ORF">FKW44_013391</name>
</gene>
<dbReference type="Proteomes" id="UP000595437">
    <property type="component" value="Chromosome 8"/>
</dbReference>
<feature type="region of interest" description="Disordered" evidence="1">
    <location>
        <begin position="42"/>
        <end position="65"/>
    </location>
</feature>
<keyword evidence="2" id="KW-0732">Signal</keyword>
<feature type="chain" id="PRO_5031060515" evidence="2">
    <location>
        <begin position="21"/>
        <end position="65"/>
    </location>
</feature>
<evidence type="ECO:0000256" key="1">
    <source>
        <dbReference type="SAM" id="MobiDB-lite"/>
    </source>
</evidence>
<dbReference type="AlphaFoldDB" id="A0A7T8HL42"/>
<proteinExistence type="predicted"/>
<evidence type="ECO:0000313" key="3">
    <source>
        <dbReference type="EMBL" id="QQP51899.1"/>
    </source>
</evidence>
<dbReference type="EMBL" id="CP045897">
    <property type="protein sequence ID" value="QQP51899.1"/>
    <property type="molecule type" value="Genomic_DNA"/>
</dbReference>
<keyword evidence="4" id="KW-1185">Reference proteome</keyword>
<name>A0A7T8HL42_CALRO</name>
<reference evidence="4" key="1">
    <citation type="submission" date="2021-01" db="EMBL/GenBank/DDBJ databases">
        <title>Caligus Genome Assembly.</title>
        <authorList>
            <person name="Gallardo-Escarate C."/>
        </authorList>
    </citation>
    <scope>NUCLEOTIDE SEQUENCE [LARGE SCALE GENOMIC DNA]</scope>
</reference>
<protein>
    <submittedName>
        <fullName evidence="3">Uncharacterized protein</fullName>
    </submittedName>
</protein>
<feature type="signal peptide" evidence="2">
    <location>
        <begin position="1"/>
        <end position="20"/>
    </location>
</feature>
<evidence type="ECO:0000256" key="2">
    <source>
        <dbReference type="SAM" id="SignalP"/>
    </source>
</evidence>
<accession>A0A7T8HL42</accession>
<sequence length="65" mass="7030">MGLLGSLLVLRLQSFKGLLALLYFPMSFPSVDPSSLNLRIRTSPISPNDVKDSPFDPSSAPPPCQ</sequence>
<evidence type="ECO:0000313" key="4">
    <source>
        <dbReference type="Proteomes" id="UP000595437"/>
    </source>
</evidence>